<dbReference type="AlphaFoldDB" id="A0A814LAG4"/>
<dbReference type="EMBL" id="CAJNOK010005530">
    <property type="protein sequence ID" value="CAF0976027.1"/>
    <property type="molecule type" value="Genomic_DNA"/>
</dbReference>
<evidence type="ECO:0000313" key="3">
    <source>
        <dbReference type="EMBL" id="CAF3746804.1"/>
    </source>
</evidence>
<dbReference type="EMBL" id="CAJNOQ010004518">
    <property type="protein sequence ID" value="CAF1063150.1"/>
    <property type="molecule type" value="Genomic_DNA"/>
</dbReference>
<comment type="caution">
    <text evidence="2">The sequence shown here is derived from an EMBL/GenBank/DDBJ whole genome shotgun (WGS) entry which is preliminary data.</text>
</comment>
<evidence type="ECO:0000313" key="5">
    <source>
        <dbReference type="Proteomes" id="UP000663829"/>
    </source>
</evidence>
<gene>
    <name evidence="2" type="ORF">GPM918_LOCUS16886</name>
    <name evidence="1" type="ORF">OVA965_LOCUS13334</name>
    <name evidence="4" type="ORF">SRO942_LOCUS16885</name>
    <name evidence="3" type="ORF">TMI583_LOCUS13337</name>
</gene>
<dbReference type="Proteomes" id="UP000663829">
    <property type="component" value="Unassembled WGS sequence"/>
</dbReference>
<dbReference type="Proteomes" id="UP000681722">
    <property type="component" value="Unassembled WGS sequence"/>
</dbReference>
<organism evidence="2 5">
    <name type="scientific">Didymodactylos carnosus</name>
    <dbReference type="NCBI Taxonomy" id="1234261"/>
    <lineage>
        <taxon>Eukaryota</taxon>
        <taxon>Metazoa</taxon>
        <taxon>Spiralia</taxon>
        <taxon>Gnathifera</taxon>
        <taxon>Rotifera</taxon>
        <taxon>Eurotatoria</taxon>
        <taxon>Bdelloidea</taxon>
        <taxon>Philodinida</taxon>
        <taxon>Philodinidae</taxon>
        <taxon>Didymodactylos</taxon>
    </lineage>
</organism>
<accession>A0A814LAG4</accession>
<evidence type="ECO:0000313" key="4">
    <source>
        <dbReference type="EMBL" id="CAF3831196.1"/>
    </source>
</evidence>
<dbReference type="EMBL" id="CAJOBC010004518">
    <property type="protein sequence ID" value="CAF3831196.1"/>
    <property type="molecule type" value="Genomic_DNA"/>
</dbReference>
<evidence type="ECO:0000313" key="2">
    <source>
        <dbReference type="EMBL" id="CAF1063150.1"/>
    </source>
</evidence>
<sequence length="185" mass="20641">MASNSSRNDNLDLNRILSKSLRDMFENSSETSLGYRVLAMTNVNDWDKFEKDMNKNCLALNAKLDYDHSSIDSASSSELCSSASQITLAPSTYFDALKPLTCDSQASILSSSQHVQQQQGTLSFEYSQSDSSTEYFDRLGKCGSSQQSHEHPKSPFSQLVNYFPFTQDTTANQPPKSDFDRLGEL</sequence>
<name>A0A814LAG4_9BILA</name>
<evidence type="ECO:0000313" key="1">
    <source>
        <dbReference type="EMBL" id="CAF0976027.1"/>
    </source>
</evidence>
<keyword evidence="5" id="KW-1185">Reference proteome</keyword>
<dbReference type="Proteomes" id="UP000677228">
    <property type="component" value="Unassembled WGS sequence"/>
</dbReference>
<reference evidence="2" key="1">
    <citation type="submission" date="2021-02" db="EMBL/GenBank/DDBJ databases">
        <authorList>
            <person name="Nowell W R."/>
        </authorList>
    </citation>
    <scope>NUCLEOTIDE SEQUENCE</scope>
</reference>
<proteinExistence type="predicted"/>
<protein>
    <submittedName>
        <fullName evidence="2">Uncharacterized protein</fullName>
    </submittedName>
</protein>
<dbReference type="EMBL" id="CAJOBA010005536">
    <property type="protein sequence ID" value="CAF3746804.1"/>
    <property type="molecule type" value="Genomic_DNA"/>
</dbReference>
<dbReference type="Proteomes" id="UP000682733">
    <property type="component" value="Unassembled WGS sequence"/>
</dbReference>